<accession>A0A378PX62</accession>
<gene>
    <name evidence="1" type="ORF">NCTC9426_01804</name>
</gene>
<organism evidence="1 2">
    <name type="scientific">Moraxella bovis</name>
    <dbReference type="NCBI Taxonomy" id="476"/>
    <lineage>
        <taxon>Bacteria</taxon>
        <taxon>Pseudomonadati</taxon>
        <taxon>Pseudomonadota</taxon>
        <taxon>Gammaproteobacteria</taxon>
        <taxon>Moraxellales</taxon>
        <taxon>Moraxellaceae</taxon>
        <taxon>Moraxella</taxon>
    </lineage>
</organism>
<sequence length="76" mass="8367">MARLIDLFTNPQTGRLSHTRLWANVASLIASVQFVRLNTTDWQLWLVYLGSVGGYAVARCLIAQGNHAPPTKGESL</sequence>
<name>A0A378PX62_MORBO</name>
<dbReference type="EMBL" id="UGPZ01000003">
    <property type="protein sequence ID" value="STY93089.1"/>
    <property type="molecule type" value="Genomic_DNA"/>
</dbReference>
<protein>
    <submittedName>
        <fullName evidence="1">Uncharacterized protein</fullName>
    </submittedName>
</protein>
<evidence type="ECO:0000313" key="2">
    <source>
        <dbReference type="Proteomes" id="UP000254133"/>
    </source>
</evidence>
<dbReference type="Proteomes" id="UP000254133">
    <property type="component" value="Unassembled WGS sequence"/>
</dbReference>
<evidence type="ECO:0000313" key="1">
    <source>
        <dbReference type="EMBL" id="STY93089.1"/>
    </source>
</evidence>
<proteinExistence type="predicted"/>
<dbReference type="RefSeq" id="WP_115369530.1">
    <property type="nucleotide sequence ID" value="NZ_UGPZ01000003.1"/>
</dbReference>
<reference evidence="1 2" key="1">
    <citation type="submission" date="2018-06" db="EMBL/GenBank/DDBJ databases">
        <authorList>
            <consortium name="Pathogen Informatics"/>
            <person name="Doyle S."/>
        </authorList>
    </citation>
    <scope>NUCLEOTIDE SEQUENCE [LARGE SCALE GENOMIC DNA]</scope>
    <source>
        <strain evidence="1 2">NCTC9426</strain>
    </source>
</reference>
<dbReference type="AlphaFoldDB" id="A0A378PX62"/>